<feature type="domain" description="ZSWIM3 N-terminal" evidence="2">
    <location>
        <begin position="91"/>
        <end position="191"/>
    </location>
</feature>
<dbReference type="PANTHER" id="PTHR47086">
    <property type="entry name" value="BTB DOMAIN-CONTAINING PROTEIN"/>
    <property type="match status" value="1"/>
</dbReference>
<proteinExistence type="predicted"/>
<evidence type="ECO:0000256" key="1">
    <source>
        <dbReference type="SAM" id="MobiDB-lite"/>
    </source>
</evidence>
<reference evidence="3 4" key="1">
    <citation type="journal article" date="2021" name="Elife">
        <title>Chloroplast acquisition without the gene transfer in kleptoplastic sea slugs, Plakobranchus ocellatus.</title>
        <authorList>
            <person name="Maeda T."/>
            <person name="Takahashi S."/>
            <person name="Yoshida T."/>
            <person name="Shimamura S."/>
            <person name="Takaki Y."/>
            <person name="Nagai Y."/>
            <person name="Toyoda A."/>
            <person name="Suzuki Y."/>
            <person name="Arimoto A."/>
            <person name="Ishii H."/>
            <person name="Satoh N."/>
            <person name="Nishiyama T."/>
            <person name="Hasebe M."/>
            <person name="Maruyama T."/>
            <person name="Minagawa J."/>
            <person name="Obokata J."/>
            <person name="Shigenobu S."/>
        </authorList>
    </citation>
    <scope>NUCLEOTIDE SEQUENCE [LARGE SCALE GENOMIC DNA]</scope>
</reference>
<organism evidence="3 4">
    <name type="scientific">Elysia marginata</name>
    <dbReference type="NCBI Taxonomy" id="1093978"/>
    <lineage>
        <taxon>Eukaryota</taxon>
        <taxon>Metazoa</taxon>
        <taxon>Spiralia</taxon>
        <taxon>Lophotrochozoa</taxon>
        <taxon>Mollusca</taxon>
        <taxon>Gastropoda</taxon>
        <taxon>Heterobranchia</taxon>
        <taxon>Euthyneura</taxon>
        <taxon>Panpulmonata</taxon>
        <taxon>Sacoglossa</taxon>
        <taxon>Placobranchoidea</taxon>
        <taxon>Plakobranchidae</taxon>
        <taxon>Elysia</taxon>
    </lineage>
</organism>
<comment type="caution">
    <text evidence="3">The sequence shown here is derived from an EMBL/GenBank/DDBJ whole genome shotgun (WGS) entry which is preliminary data.</text>
</comment>
<evidence type="ECO:0000313" key="3">
    <source>
        <dbReference type="EMBL" id="GFR71877.1"/>
    </source>
</evidence>
<keyword evidence="4" id="KW-1185">Reference proteome</keyword>
<evidence type="ECO:0000313" key="4">
    <source>
        <dbReference type="Proteomes" id="UP000762676"/>
    </source>
</evidence>
<dbReference type="InterPro" id="IPR040854">
    <property type="entry name" value="ZSWIM9"/>
</dbReference>
<dbReference type="AlphaFoldDB" id="A0AAV4FF76"/>
<feature type="region of interest" description="Disordered" evidence="1">
    <location>
        <begin position="1"/>
        <end position="75"/>
    </location>
</feature>
<evidence type="ECO:0000259" key="2">
    <source>
        <dbReference type="Pfam" id="PF21599"/>
    </source>
</evidence>
<dbReference type="PANTHER" id="PTHR47086:SF4">
    <property type="entry name" value="BTB DOMAIN-CONTAINING PROTEIN"/>
    <property type="match status" value="1"/>
</dbReference>
<accession>A0AAV4FF76</accession>
<dbReference type="EMBL" id="BMAT01000721">
    <property type="protein sequence ID" value="GFR71877.1"/>
    <property type="molecule type" value="Genomic_DNA"/>
</dbReference>
<gene>
    <name evidence="3" type="ORF">ElyMa_000364400</name>
</gene>
<dbReference type="InterPro" id="IPR048325">
    <property type="entry name" value="ZSWIM3_N"/>
</dbReference>
<protein>
    <submittedName>
        <fullName evidence="3">Transcription factor FAR1</fullName>
    </submittedName>
</protein>
<dbReference type="Pfam" id="PF21599">
    <property type="entry name" value="ZSWIM3_N"/>
    <property type="match status" value="1"/>
</dbReference>
<dbReference type="Proteomes" id="UP000762676">
    <property type="component" value="Unassembled WGS sequence"/>
</dbReference>
<sequence>MTDLDQEDPSQVNSADLKEEAVENGNAGVVSEDQDGMHNEEDIGNPNEEDIANPNEEDLGNNYGEPERSNEPATNCVDTTADFLQIFQGRTEFKSWEDFHTLFEKFQKETGSAFKPKSVTSIEYANERRVKDIIPDHFVYQTVKMVCTHYGVPNPVRKEGSKPRKKYVGLGCEAMVHLRYKAGTLNIVGCNLEHKNHPLFSGTDVIRSIRSFSFSDDIDLLMAKVVMEHNPFLNWSSEKEWMALVADLQSRDPRMKTVTVRVVKKRITFLIDRYVSNSNGETPSGPQAKTIAVFLEYLERKDSNDRRLKQEDIDLRRGELELHQKQYELRRERFEFERLERQAHLDLLKAQLEALSSQQQTQQPLQEQKLIFSTDPRDDGNSATEYTIVVNDDQAYITR</sequence>
<feature type="compositionally biased region" description="Acidic residues" evidence="1">
    <location>
        <begin position="47"/>
        <end position="59"/>
    </location>
</feature>
<name>A0AAV4FF76_9GAST</name>